<evidence type="ECO:0000256" key="2">
    <source>
        <dbReference type="SAM" id="Phobius"/>
    </source>
</evidence>
<evidence type="ECO:0000256" key="1">
    <source>
        <dbReference type="SAM" id="MobiDB-lite"/>
    </source>
</evidence>
<dbReference type="PROSITE" id="PS50011">
    <property type="entry name" value="PROTEIN_KINASE_DOM"/>
    <property type="match status" value="2"/>
</dbReference>
<dbReference type="InterPro" id="IPR008271">
    <property type="entry name" value="Ser/Thr_kinase_AS"/>
</dbReference>
<dbReference type="eggNOG" id="KOG0192">
    <property type="taxonomic scope" value="Eukaryota"/>
</dbReference>
<dbReference type="InterPro" id="IPR001245">
    <property type="entry name" value="Ser-Thr/Tyr_kinase_cat_dom"/>
</dbReference>
<evidence type="ECO:0000259" key="4">
    <source>
        <dbReference type="PROSITE" id="PS50011"/>
    </source>
</evidence>
<dbReference type="SUPFAM" id="SSF49695">
    <property type="entry name" value="gamma-Crystallin-like"/>
    <property type="match status" value="1"/>
</dbReference>
<organism evidence="5 6">
    <name type="scientific">Saprolegnia diclina (strain VS20)</name>
    <dbReference type="NCBI Taxonomy" id="1156394"/>
    <lineage>
        <taxon>Eukaryota</taxon>
        <taxon>Sar</taxon>
        <taxon>Stramenopiles</taxon>
        <taxon>Oomycota</taxon>
        <taxon>Saprolegniomycetes</taxon>
        <taxon>Saprolegniales</taxon>
        <taxon>Saprolegniaceae</taxon>
        <taxon>Saprolegnia</taxon>
    </lineage>
</organism>
<evidence type="ECO:0000313" key="5">
    <source>
        <dbReference type="EMBL" id="EQC30415.1"/>
    </source>
</evidence>
<dbReference type="InterPro" id="IPR011024">
    <property type="entry name" value="G_crystallin-like"/>
</dbReference>
<sequence>MALFLLVLLSAPLVVAQRRRQLNDESPALSTGVVVGVSVAGTALLAAIGFCWFARYRRRQETAFKEDLIITAQQRLYPARRLPTQEIAESLHHSGSALATMSSATLDYGDLDLLRIAAADVVATRKLASGAYGEIFLGEYDGKPVAIKTLLTGHSNRAGIQSFIDEINLLGRLDSPYIVSLIGAAWTRATNLQCVLEFMDLGDLKEFLAKTPSTHFPWQSKLECARNIAEGLVYLHSLRVIHRDLKSRNVLLDSVKGTKLTDFGSSREATTETMTVGVGTYRWMAPEILKYNQYTVAADVYSFGIILSELNTHVVPYSDRTNDRGQGLVDTAIMSMVINDEIRPTFTPECPDWFRELALQCLVHDPTGRPTMMELLLSIGTLTSIEVPSASVSHGCPRWPCRKHAIPEMLGQVLRSLAVAAVASAAQVSLYRGANYTGATLAFPIVWSGNLHEDWAVGFASLRIPGGVEVIGYEHDSFAGASAIWSTDMPDMGNWTDDVSALVIQPAGMGRPQWPPPLMPPPTVASEDAAGANVVIIDNSAGNIELIVGVSVGCTAAVAFVVFYVILKRNKQRERTFKEAFLTSPSHEPSNRANTGASSPSATAGLRWGELDVLRIDADTVVTNSVIASGAYGQVALGTYRNQVVAVKTLLPTKNTRADIQSFIDEINLMGSFQCPYVVELIGVAWTRPSSLQCVLEYMDMGDLKDHLAETTPASYAWSAKLRVAQSIAEGLAYLHSMQIIHRDLKSRNVLLDSVKGTKLTDFGISREDTQETMTIGVGTYRWMAPEILKENLYTVAVDIYSFGMILSELDTHHIPYADLTSAKGKPLVDTAIMGMVIQGTISPSFRPDCPSWLHALALRCIASSPDDRPSALELAHTIKQHATA</sequence>
<keyword evidence="5" id="KW-0808">Transferase</keyword>
<dbReference type="Gene3D" id="1.10.510.10">
    <property type="entry name" value="Transferase(Phosphotransferase) domain 1"/>
    <property type="match status" value="2"/>
</dbReference>
<keyword evidence="5" id="KW-0418">Kinase</keyword>
<feature type="transmembrane region" description="Helical" evidence="2">
    <location>
        <begin position="32"/>
        <end position="54"/>
    </location>
</feature>
<dbReference type="AlphaFoldDB" id="T0QA91"/>
<dbReference type="Pfam" id="PF07714">
    <property type="entry name" value="PK_Tyr_Ser-Thr"/>
    <property type="match status" value="2"/>
</dbReference>
<dbReference type="GO" id="GO:0005524">
    <property type="term" value="F:ATP binding"/>
    <property type="evidence" value="ECO:0007669"/>
    <property type="project" value="InterPro"/>
</dbReference>
<evidence type="ECO:0000313" key="6">
    <source>
        <dbReference type="Proteomes" id="UP000030762"/>
    </source>
</evidence>
<gene>
    <name evidence="5" type="ORF">SDRG_11990</name>
</gene>
<dbReference type="InterPro" id="IPR011009">
    <property type="entry name" value="Kinase-like_dom_sf"/>
</dbReference>
<feature type="domain" description="Protein kinase" evidence="4">
    <location>
        <begin position="121"/>
        <end position="382"/>
    </location>
</feature>
<dbReference type="EMBL" id="JH767176">
    <property type="protein sequence ID" value="EQC30415.1"/>
    <property type="molecule type" value="Genomic_DNA"/>
</dbReference>
<dbReference type="SMART" id="SM00220">
    <property type="entry name" value="S_TKc"/>
    <property type="match status" value="2"/>
</dbReference>
<dbReference type="GeneID" id="19952717"/>
<keyword evidence="2" id="KW-0812">Transmembrane</keyword>
<dbReference type="Gene3D" id="2.60.20.10">
    <property type="entry name" value="Crystallins"/>
    <property type="match status" value="1"/>
</dbReference>
<keyword evidence="3" id="KW-0732">Signal</keyword>
<dbReference type="Proteomes" id="UP000030762">
    <property type="component" value="Unassembled WGS sequence"/>
</dbReference>
<dbReference type="Gene3D" id="3.30.200.20">
    <property type="entry name" value="Phosphorylase Kinase, domain 1"/>
    <property type="match status" value="1"/>
</dbReference>
<protein>
    <submittedName>
        <fullName evidence="5">TKL protein kinase</fullName>
    </submittedName>
</protein>
<dbReference type="PROSITE" id="PS00108">
    <property type="entry name" value="PROTEIN_KINASE_ST"/>
    <property type="match status" value="2"/>
</dbReference>
<evidence type="ECO:0000256" key="3">
    <source>
        <dbReference type="SAM" id="SignalP"/>
    </source>
</evidence>
<dbReference type="PRINTS" id="PR00109">
    <property type="entry name" value="TYRKINASE"/>
</dbReference>
<dbReference type="OrthoDB" id="79577at2759"/>
<reference evidence="5 6" key="1">
    <citation type="submission" date="2012-04" db="EMBL/GenBank/DDBJ databases">
        <title>The Genome Sequence of Saprolegnia declina VS20.</title>
        <authorList>
            <consortium name="The Broad Institute Genome Sequencing Platform"/>
            <person name="Russ C."/>
            <person name="Nusbaum C."/>
            <person name="Tyler B."/>
            <person name="van West P."/>
            <person name="Dieguez-Uribeondo J."/>
            <person name="de Bruijn I."/>
            <person name="Tripathy S."/>
            <person name="Jiang R."/>
            <person name="Young S.K."/>
            <person name="Zeng Q."/>
            <person name="Gargeya S."/>
            <person name="Fitzgerald M."/>
            <person name="Haas B."/>
            <person name="Abouelleil A."/>
            <person name="Alvarado L."/>
            <person name="Arachchi H.M."/>
            <person name="Berlin A."/>
            <person name="Chapman S.B."/>
            <person name="Goldberg J."/>
            <person name="Griggs A."/>
            <person name="Gujja S."/>
            <person name="Hansen M."/>
            <person name="Howarth C."/>
            <person name="Imamovic A."/>
            <person name="Larimer J."/>
            <person name="McCowen C."/>
            <person name="Montmayeur A."/>
            <person name="Murphy C."/>
            <person name="Neiman D."/>
            <person name="Pearson M."/>
            <person name="Priest M."/>
            <person name="Roberts A."/>
            <person name="Saif S."/>
            <person name="Shea T."/>
            <person name="Sisk P."/>
            <person name="Sykes S."/>
            <person name="Wortman J."/>
            <person name="Nusbaum C."/>
            <person name="Birren B."/>
        </authorList>
    </citation>
    <scope>NUCLEOTIDE SEQUENCE [LARGE SCALE GENOMIC DNA]</scope>
    <source>
        <strain evidence="5 6">VS20</strain>
    </source>
</reference>
<keyword evidence="2" id="KW-0472">Membrane</keyword>
<dbReference type="SUPFAM" id="SSF56112">
    <property type="entry name" value="Protein kinase-like (PK-like)"/>
    <property type="match status" value="2"/>
</dbReference>
<proteinExistence type="predicted"/>
<dbReference type="RefSeq" id="XP_008616268.1">
    <property type="nucleotide sequence ID" value="XM_008618046.1"/>
</dbReference>
<dbReference type="PANTHER" id="PTHR44329">
    <property type="entry name" value="SERINE/THREONINE-PROTEIN KINASE TNNI3K-RELATED"/>
    <property type="match status" value="1"/>
</dbReference>
<dbReference type="VEuPathDB" id="FungiDB:SDRG_11990"/>
<dbReference type="InParanoid" id="T0QA91"/>
<feature type="compositionally biased region" description="Polar residues" evidence="1">
    <location>
        <begin position="583"/>
        <end position="601"/>
    </location>
</feature>
<feature type="signal peptide" evidence="3">
    <location>
        <begin position="1"/>
        <end position="16"/>
    </location>
</feature>
<dbReference type="InterPro" id="IPR051681">
    <property type="entry name" value="Ser/Thr_Kinases-Pseudokinases"/>
</dbReference>
<feature type="chain" id="PRO_5004583113" evidence="3">
    <location>
        <begin position="17"/>
        <end position="885"/>
    </location>
</feature>
<keyword evidence="6" id="KW-1185">Reference proteome</keyword>
<name>T0QA91_SAPDV</name>
<dbReference type="STRING" id="1156394.T0QA91"/>
<dbReference type="PANTHER" id="PTHR44329:SF214">
    <property type="entry name" value="PROTEIN KINASE DOMAIN-CONTAINING PROTEIN"/>
    <property type="match status" value="1"/>
</dbReference>
<dbReference type="InterPro" id="IPR000719">
    <property type="entry name" value="Prot_kinase_dom"/>
</dbReference>
<dbReference type="GO" id="GO:0004674">
    <property type="term" value="F:protein serine/threonine kinase activity"/>
    <property type="evidence" value="ECO:0007669"/>
    <property type="project" value="TreeGrafter"/>
</dbReference>
<dbReference type="OMA" id="THDPIQE"/>
<feature type="transmembrane region" description="Helical" evidence="2">
    <location>
        <begin position="546"/>
        <end position="567"/>
    </location>
</feature>
<feature type="domain" description="Protein kinase" evidence="4">
    <location>
        <begin position="621"/>
        <end position="885"/>
    </location>
</feature>
<accession>T0QA91</accession>
<feature type="region of interest" description="Disordered" evidence="1">
    <location>
        <begin position="581"/>
        <end position="601"/>
    </location>
</feature>
<keyword evidence="2" id="KW-1133">Transmembrane helix</keyword>